<keyword evidence="11" id="KW-0496">Mitochondrion</keyword>
<evidence type="ECO:0000256" key="3">
    <source>
        <dbReference type="ARBA" id="ARBA00022448"/>
    </source>
</evidence>
<gene>
    <name evidence="21" type="ORF">CPB83DRAFT_850623</name>
</gene>
<comment type="caution">
    <text evidence="21">The sequence shown here is derived from an EMBL/GenBank/DDBJ whole genome shotgun (WGS) entry which is preliminary data.</text>
</comment>
<feature type="transmembrane region" description="Helical" evidence="19">
    <location>
        <begin position="273"/>
        <end position="293"/>
    </location>
</feature>
<comment type="subunit">
    <text evidence="15">Homotetramer, assembles in a dimer or dimers configuration with two interfaces.</text>
</comment>
<evidence type="ECO:0000256" key="14">
    <source>
        <dbReference type="ARBA" id="ARBA00036634"/>
    </source>
</evidence>
<evidence type="ECO:0000256" key="4">
    <source>
        <dbReference type="ARBA" id="ARBA00022568"/>
    </source>
</evidence>
<keyword evidence="22" id="KW-1185">Reference proteome</keyword>
<keyword evidence="8" id="KW-0106">Calcium</keyword>
<feature type="compositionally biased region" description="Basic and acidic residues" evidence="18">
    <location>
        <begin position="378"/>
        <end position="398"/>
    </location>
</feature>
<evidence type="ECO:0000256" key="8">
    <source>
        <dbReference type="ARBA" id="ARBA00022837"/>
    </source>
</evidence>
<dbReference type="PANTHER" id="PTHR13462:SF10">
    <property type="entry name" value="CALCIUM UNIPORTER PROTEIN, MITOCHONDRIAL"/>
    <property type="match status" value="1"/>
</dbReference>
<comment type="function">
    <text evidence="17">Highly selective calcium channel localized to the inner mitochondrial membrane, which mediates calcium uptake into the mitochondrial matrix. Mitochondrial calcium homeostasis plays key roles in cellular physiology and regulates ATP production, cytoplasmic calcium signals and activation of cell death pathways. Sufficient to operate as a pore-forming channel without the need of calcium-sensor or auxiliary subunit.</text>
</comment>
<keyword evidence="13" id="KW-0407">Ion channel</keyword>
<dbReference type="InterPro" id="IPR006769">
    <property type="entry name" value="MCU_C"/>
</dbReference>
<dbReference type="GO" id="GO:0015292">
    <property type="term" value="F:uniporter activity"/>
    <property type="evidence" value="ECO:0007669"/>
    <property type="project" value="TreeGrafter"/>
</dbReference>
<reference evidence="21" key="1">
    <citation type="submission" date="2020-11" db="EMBL/GenBank/DDBJ databases">
        <authorList>
            <consortium name="DOE Joint Genome Institute"/>
            <person name="Ahrendt S."/>
            <person name="Riley R."/>
            <person name="Andreopoulos W."/>
            <person name="Labutti K."/>
            <person name="Pangilinan J."/>
            <person name="Ruiz-Duenas F.J."/>
            <person name="Barrasa J.M."/>
            <person name="Sanchez-Garcia M."/>
            <person name="Camarero S."/>
            <person name="Miyauchi S."/>
            <person name="Serrano A."/>
            <person name="Linde D."/>
            <person name="Babiker R."/>
            <person name="Drula E."/>
            <person name="Ayuso-Fernandez I."/>
            <person name="Pacheco R."/>
            <person name="Padilla G."/>
            <person name="Ferreira P."/>
            <person name="Barriuso J."/>
            <person name="Kellner H."/>
            <person name="Castanera R."/>
            <person name="Alfaro M."/>
            <person name="Ramirez L."/>
            <person name="Pisabarro A.G."/>
            <person name="Kuo A."/>
            <person name="Tritt A."/>
            <person name="Lipzen A."/>
            <person name="He G."/>
            <person name="Yan M."/>
            <person name="Ng V."/>
            <person name="Cullen D."/>
            <person name="Martin F."/>
            <person name="Rosso M.-N."/>
            <person name="Henrissat B."/>
            <person name="Hibbett D."/>
            <person name="Martinez A.T."/>
            <person name="Grigoriev I.V."/>
        </authorList>
    </citation>
    <scope>NUCLEOTIDE SEQUENCE</scope>
    <source>
        <strain evidence="21">CBS 506.95</strain>
    </source>
</reference>
<keyword evidence="10" id="KW-0406">Ion transport</keyword>
<evidence type="ECO:0000259" key="20">
    <source>
        <dbReference type="Pfam" id="PF04678"/>
    </source>
</evidence>
<feature type="domain" description="Calcium uniporter protein C-terminal" evidence="20">
    <location>
        <begin position="233"/>
        <end position="355"/>
    </location>
</feature>
<evidence type="ECO:0000256" key="12">
    <source>
        <dbReference type="ARBA" id="ARBA00023136"/>
    </source>
</evidence>
<evidence type="ECO:0000256" key="15">
    <source>
        <dbReference type="ARBA" id="ARBA00044966"/>
    </source>
</evidence>
<evidence type="ECO:0000256" key="18">
    <source>
        <dbReference type="SAM" id="MobiDB-lite"/>
    </source>
</evidence>
<dbReference type="GO" id="GO:0051560">
    <property type="term" value="P:mitochondrial calcium ion homeostasis"/>
    <property type="evidence" value="ECO:0007669"/>
    <property type="project" value="InterPro"/>
</dbReference>
<organism evidence="21 22">
    <name type="scientific">Crepidotus variabilis</name>
    <dbReference type="NCBI Taxonomy" id="179855"/>
    <lineage>
        <taxon>Eukaryota</taxon>
        <taxon>Fungi</taxon>
        <taxon>Dikarya</taxon>
        <taxon>Basidiomycota</taxon>
        <taxon>Agaricomycotina</taxon>
        <taxon>Agaricomycetes</taxon>
        <taxon>Agaricomycetidae</taxon>
        <taxon>Agaricales</taxon>
        <taxon>Agaricineae</taxon>
        <taxon>Crepidotaceae</taxon>
        <taxon>Crepidotus</taxon>
    </lineage>
</organism>
<evidence type="ECO:0000256" key="5">
    <source>
        <dbReference type="ARBA" id="ARBA00022673"/>
    </source>
</evidence>
<evidence type="ECO:0000256" key="13">
    <source>
        <dbReference type="ARBA" id="ARBA00023303"/>
    </source>
</evidence>
<feature type="compositionally biased region" description="Basic and acidic residues" evidence="18">
    <location>
        <begin position="410"/>
        <end position="445"/>
    </location>
</feature>
<dbReference type="AlphaFoldDB" id="A0A9P6EK96"/>
<dbReference type="PANTHER" id="PTHR13462">
    <property type="entry name" value="CALCIUM UNIPORTER PROTEIN, MITOCHONDRIAL"/>
    <property type="match status" value="1"/>
</dbReference>
<evidence type="ECO:0000256" key="17">
    <source>
        <dbReference type="ARBA" id="ARBA00045938"/>
    </source>
</evidence>
<evidence type="ECO:0000256" key="10">
    <source>
        <dbReference type="ARBA" id="ARBA00023065"/>
    </source>
</evidence>
<dbReference type="InterPro" id="IPR039055">
    <property type="entry name" value="MCU_fam"/>
</dbReference>
<dbReference type="Pfam" id="PF04678">
    <property type="entry name" value="MCU"/>
    <property type="match status" value="1"/>
</dbReference>
<keyword evidence="7" id="KW-0999">Mitochondrion inner membrane</keyword>
<keyword evidence="4" id="KW-0109">Calcium transport</keyword>
<evidence type="ECO:0000256" key="11">
    <source>
        <dbReference type="ARBA" id="ARBA00023128"/>
    </source>
</evidence>
<evidence type="ECO:0000256" key="2">
    <source>
        <dbReference type="ARBA" id="ARBA00005653"/>
    </source>
</evidence>
<feature type="region of interest" description="Disordered" evidence="18">
    <location>
        <begin position="378"/>
        <end position="445"/>
    </location>
</feature>
<proteinExistence type="inferred from homology"/>
<keyword evidence="3" id="KW-0813">Transport</keyword>
<evidence type="ECO:0000256" key="9">
    <source>
        <dbReference type="ARBA" id="ARBA00022989"/>
    </source>
</evidence>
<dbReference type="GO" id="GO:0036444">
    <property type="term" value="P:calcium import into the mitochondrion"/>
    <property type="evidence" value="ECO:0007669"/>
    <property type="project" value="UniProtKB-ARBA"/>
</dbReference>
<comment type="subcellular location">
    <subcellularLocation>
        <location evidence="1">Mitochondrion inner membrane</location>
        <topology evidence="1">Multi-pass membrane protein</topology>
    </subcellularLocation>
</comment>
<keyword evidence="5" id="KW-0107">Calcium channel</keyword>
<accession>A0A9P6EK96</accession>
<dbReference type="OrthoDB" id="278338at2759"/>
<feature type="transmembrane region" description="Helical" evidence="19">
    <location>
        <begin position="305"/>
        <end position="322"/>
    </location>
</feature>
<dbReference type="GO" id="GO:0005262">
    <property type="term" value="F:calcium channel activity"/>
    <property type="evidence" value="ECO:0007669"/>
    <property type="project" value="UniProtKB-KW"/>
</dbReference>
<dbReference type="GO" id="GO:1990246">
    <property type="term" value="C:uniplex complex"/>
    <property type="evidence" value="ECO:0007669"/>
    <property type="project" value="TreeGrafter"/>
</dbReference>
<evidence type="ECO:0000313" key="21">
    <source>
        <dbReference type="EMBL" id="KAF9530610.1"/>
    </source>
</evidence>
<keyword evidence="6 19" id="KW-0812">Transmembrane</keyword>
<keyword evidence="9 19" id="KW-1133">Transmembrane helix</keyword>
<sequence length="445" mass="49761">MLRAGLGTFAVANFRLLAATSSTQLHLRTLWATRAYSTDTKGQLNATHSQFLAEAPARADWNKNSPNGNAAYLKEQEDELEGVTETRGKISPTSSHLFKLILPLGSLKKNFEARDGAAPKTPPTVVLLHPSQPLSHVARLIMASLAPSTPTISFRSMSRGGQAFQWSDSTDVGDFIRDAAKSAEFTICFQYPADKSQKEYLPAADQAEERMIPVAASSDHGIDEKLLAVTVPTFADRTRFMRRRLKLVETRLEEMEGLKIQCDKEAHRGVKRMAMAGFGMLVVYWGTVARLTFWDYGWDFMEPVTYLSGLSTVILGYLWFLYQGREVSYTSILARSISARREALYKARGFDIERWIDFVGEKKTLKAEISRIARDYEGDEDKAPKDEKKKDEKVEKDNSGSNSDSALPPTEEKSPTSKVVEEETLKAIKEGKLGNEESKDQDSKH</sequence>
<evidence type="ECO:0000256" key="16">
    <source>
        <dbReference type="ARBA" id="ARBA00044981"/>
    </source>
</evidence>
<name>A0A9P6EK96_9AGAR</name>
<protein>
    <recommendedName>
        <fullName evidence="16">Calcium uniporter protein, mitochondrial</fullName>
    </recommendedName>
</protein>
<evidence type="ECO:0000256" key="7">
    <source>
        <dbReference type="ARBA" id="ARBA00022792"/>
    </source>
</evidence>
<evidence type="ECO:0000256" key="19">
    <source>
        <dbReference type="SAM" id="Phobius"/>
    </source>
</evidence>
<dbReference type="EMBL" id="MU157839">
    <property type="protein sequence ID" value="KAF9530610.1"/>
    <property type="molecule type" value="Genomic_DNA"/>
</dbReference>
<evidence type="ECO:0000256" key="1">
    <source>
        <dbReference type="ARBA" id="ARBA00004448"/>
    </source>
</evidence>
<comment type="similarity">
    <text evidence="2">Belongs to the MCU (TC 1.A.77) family.</text>
</comment>
<evidence type="ECO:0000256" key="6">
    <source>
        <dbReference type="ARBA" id="ARBA00022692"/>
    </source>
</evidence>
<evidence type="ECO:0000313" key="22">
    <source>
        <dbReference type="Proteomes" id="UP000807306"/>
    </source>
</evidence>
<keyword evidence="12 19" id="KW-0472">Membrane</keyword>
<dbReference type="Proteomes" id="UP000807306">
    <property type="component" value="Unassembled WGS sequence"/>
</dbReference>
<comment type="catalytic activity">
    <reaction evidence="14">
        <text>Ca(2+)(in) = Ca(2+)(out)</text>
        <dbReference type="Rhea" id="RHEA:29671"/>
        <dbReference type="ChEBI" id="CHEBI:29108"/>
    </reaction>
</comment>